<dbReference type="OrthoDB" id="5175656at2759"/>
<evidence type="ECO:0000256" key="1">
    <source>
        <dbReference type="ARBA" id="ARBA00005705"/>
    </source>
</evidence>
<dbReference type="InterPro" id="IPR005322">
    <property type="entry name" value="Peptidase_C69"/>
</dbReference>
<dbReference type="PANTHER" id="PTHR12994:SF17">
    <property type="entry name" value="LD30995P"/>
    <property type="match status" value="1"/>
</dbReference>
<keyword evidence="3" id="KW-1185">Reference proteome</keyword>
<dbReference type="GO" id="GO:0070004">
    <property type="term" value="F:cysteine-type exopeptidase activity"/>
    <property type="evidence" value="ECO:0007669"/>
    <property type="project" value="InterPro"/>
</dbReference>
<protein>
    <submittedName>
        <fullName evidence="2">Putative secernin-2</fullName>
    </submittedName>
</protein>
<dbReference type="GO" id="GO:0016805">
    <property type="term" value="F:dipeptidase activity"/>
    <property type="evidence" value="ECO:0007669"/>
    <property type="project" value="InterPro"/>
</dbReference>
<comment type="caution">
    <text evidence="2">The sequence shown here is derived from an EMBL/GenBank/DDBJ whole genome shotgun (WGS) entry which is preliminary data.</text>
</comment>
<accession>A0A2G8LQN6</accession>
<dbReference type="EMBL" id="MRZV01000010">
    <property type="protein sequence ID" value="PIK62534.1"/>
    <property type="molecule type" value="Genomic_DNA"/>
</dbReference>
<organism evidence="2 3">
    <name type="scientific">Stichopus japonicus</name>
    <name type="common">Sea cucumber</name>
    <dbReference type="NCBI Taxonomy" id="307972"/>
    <lineage>
        <taxon>Eukaryota</taxon>
        <taxon>Metazoa</taxon>
        <taxon>Echinodermata</taxon>
        <taxon>Eleutherozoa</taxon>
        <taxon>Echinozoa</taxon>
        <taxon>Holothuroidea</taxon>
        <taxon>Aspidochirotacea</taxon>
        <taxon>Aspidochirotida</taxon>
        <taxon>Stichopodidae</taxon>
        <taxon>Apostichopus</taxon>
    </lineage>
</organism>
<name>A0A2G8LQN6_STIJA</name>
<evidence type="ECO:0000313" key="3">
    <source>
        <dbReference type="Proteomes" id="UP000230750"/>
    </source>
</evidence>
<dbReference type="AlphaFoldDB" id="A0A2G8LQN6"/>
<evidence type="ECO:0000313" key="2">
    <source>
        <dbReference type="EMBL" id="PIK62534.1"/>
    </source>
</evidence>
<sequence length="262" mass="28565">MSAFGGDSFVALPPSTKHGVILFAKNSCRPVGEVQEVVFFPRRKHSPGSKLQCTYIEIDQVCSTNAVFLSKPAWMWGAEMGSNEHGVCIGLSAVRTKLLGQRDKTERLLGHDLLRLALERASTSKEAVEVISTALDKHGQGGNWQESVDYAVFHSSFLVADRSAAWVLETAGQLWAAKKLDGGVYGITSSFTLDTTFDTVSDKLQDVALSESLWQPGDGEINFQQVFCDGGDKSRLLSGMKLLEEKSGKMTHCGDVHSVHQD</sequence>
<dbReference type="PANTHER" id="PTHR12994">
    <property type="entry name" value="SECERNIN"/>
    <property type="match status" value="1"/>
</dbReference>
<dbReference type="STRING" id="307972.A0A2G8LQN6"/>
<reference evidence="2 3" key="1">
    <citation type="journal article" date="2017" name="PLoS Biol.">
        <title>The sea cucumber genome provides insights into morphological evolution and visceral regeneration.</title>
        <authorList>
            <person name="Zhang X."/>
            <person name="Sun L."/>
            <person name="Yuan J."/>
            <person name="Sun Y."/>
            <person name="Gao Y."/>
            <person name="Zhang L."/>
            <person name="Li S."/>
            <person name="Dai H."/>
            <person name="Hamel J.F."/>
            <person name="Liu C."/>
            <person name="Yu Y."/>
            <person name="Liu S."/>
            <person name="Lin W."/>
            <person name="Guo K."/>
            <person name="Jin S."/>
            <person name="Xu P."/>
            <person name="Storey K.B."/>
            <person name="Huan P."/>
            <person name="Zhang T."/>
            <person name="Zhou Y."/>
            <person name="Zhang J."/>
            <person name="Lin C."/>
            <person name="Li X."/>
            <person name="Xing L."/>
            <person name="Huo D."/>
            <person name="Sun M."/>
            <person name="Wang L."/>
            <person name="Mercier A."/>
            <person name="Li F."/>
            <person name="Yang H."/>
            <person name="Xiang J."/>
        </authorList>
    </citation>
    <scope>NUCLEOTIDE SEQUENCE [LARGE SCALE GENOMIC DNA]</scope>
    <source>
        <strain evidence="2">Shaxun</strain>
        <tissue evidence="2">Muscle</tissue>
    </source>
</reference>
<proteinExistence type="inferred from homology"/>
<dbReference type="Gene3D" id="3.60.60.10">
    <property type="entry name" value="Penicillin V Acylase, Chain A"/>
    <property type="match status" value="1"/>
</dbReference>
<gene>
    <name evidence="2" type="ORF">BSL78_00540</name>
</gene>
<comment type="similarity">
    <text evidence="1">Belongs to the peptidase C69 family. Secernin subfamily.</text>
</comment>
<dbReference type="GO" id="GO:0006508">
    <property type="term" value="P:proteolysis"/>
    <property type="evidence" value="ECO:0007669"/>
    <property type="project" value="InterPro"/>
</dbReference>
<dbReference type="Proteomes" id="UP000230750">
    <property type="component" value="Unassembled WGS sequence"/>
</dbReference>